<sequence length="77" mass="8739">MDRAKPDAVGENAASEVAIEGASQEEFEADLKSRYVGSYTFYMKLPPASQEEVFQDYRDGAAISDIRKKIMDRFLKR</sequence>
<organism evidence="1 2">
    <name type="scientific">endosymbiont of Ridgeia piscesae</name>
    <dbReference type="NCBI Taxonomy" id="54398"/>
    <lineage>
        <taxon>Bacteria</taxon>
        <taxon>Pseudomonadati</taxon>
        <taxon>Pseudomonadota</taxon>
        <taxon>Gammaproteobacteria</taxon>
        <taxon>sulfur-oxidizing symbionts</taxon>
    </lineage>
</organism>
<accession>A0A0T5Z1M2</accession>
<gene>
    <name evidence="1" type="ORF">Ga0074115_14217</name>
</gene>
<reference evidence="1 2" key="1">
    <citation type="submission" date="2015-11" db="EMBL/GenBank/DDBJ databases">
        <title>The genome of Candidatus Endoriftia persephone in Ridgeia piscesae and population structure of the North Eastern Pacific vestimentiferan symbionts.</title>
        <authorList>
            <person name="Perez M."/>
            <person name="Juniper K.S."/>
        </authorList>
    </citation>
    <scope>NUCLEOTIDE SEQUENCE [LARGE SCALE GENOMIC DNA]</scope>
    <source>
        <strain evidence="1">Ind11</strain>
    </source>
</reference>
<keyword evidence="2" id="KW-1185">Reference proteome</keyword>
<dbReference type="RefSeq" id="WP_060528631.1">
    <property type="nucleotide sequence ID" value="NZ_KQ557149.1"/>
</dbReference>
<evidence type="ECO:0000313" key="2">
    <source>
        <dbReference type="Proteomes" id="UP000051634"/>
    </source>
</evidence>
<dbReference type="EMBL" id="LDXT01000055">
    <property type="protein sequence ID" value="KRT56373.1"/>
    <property type="molecule type" value="Genomic_DNA"/>
</dbReference>
<dbReference type="Proteomes" id="UP000051634">
    <property type="component" value="Unassembled WGS sequence"/>
</dbReference>
<name>A0A0T5Z1M2_9GAMM</name>
<evidence type="ECO:0000313" key="1">
    <source>
        <dbReference type="EMBL" id="KRT56373.1"/>
    </source>
</evidence>
<comment type="caution">
    <text evidence="1">The sequence shown here is derived from an EMBL/GenBank/DDBJ whole genome shotgun (WGS) entry which is preliminary data.</text>
</comment>
<protein>
    <submittedName>
        <fullName evidence="1">Uncharacterized protein</fullName>
    </submittedName>
</protein>
<dbReference type="AlphaFoldDB" id="A0A0T5Z1M2"/>
<proteinExistence type="predicted"/>